<accession>A0A382Q3K8</accession>
<dbReference type="EMBL" id="UINC01110964">
    <property type="protein sequence ID" value="SVC78821.1"/>
    <property type="molecule type" value="Genomic_DNA"/>
</dbReference>
<feature type="non-terminal residue" evidence="1">
    <location>
        <position position="66"/>
    </location>
</feature>
<organism evidence="1">
    <name type="scientific">marine metagenome</name>
    <dbReference type="NCBI Taxonomy" id="408172"/>
    <lineage>
        <taxon>unclassified sequences</taxon>
        <taxon>metagenomes</taxon>
        <taxon>ecological metagenomes</taxon>
    </lineage>
</organism>
<reference evidence="1" key="1">
    <citation type="submission" date="2018-05" db="EMBL/GenBank/DDBJ databases">
        <authorList>
            <person name="Lanie J.A."/>
            <person name="Ng W.-L."/>
            <person name="Kazmierczak K.M."/>
            <person name="Andrzejewski T.M."/>
            <person name="Davidsen T.M."/>
            <person name="Wayne K.J."/>
            <person name="Tettelin H."/>
            <person name="Glass J.I."/>
            <person name="Rusch D."/>
            <person name="Podicherti R."/>
            <person name="Tsui H.-C.T."/>
            <person name="Winkler M.E."/>
        </authorList>
    </citation>
    <scope>NUCLEOTIDE SEQUENCE</scope>
</reference>
<protein>
    <submittedName>
        <fullName evidence="1">Uncharacterized protein</fullName>
    </submittedName>
</protein>
<proteinExistence type="predicted"/>
<evidence type="ECO:0000313" key="1">
    <source>
        <dbReference type="EMBL" id="SVC78821.1"/>
    </source>
</evidence>
<name>A0A382Q3K8_9ZZZZ</name>
<dbReference type="Gene3D" id="3.40.1740.10">
    <property type="entry name" value="VC0467-like"/>
    <property type="match status" value="1"/>
</dbReference>
<sequence length="66" mass="7300">MANRNYLIGFLVLLMALTSHFANAPLAQDKFHVGQLLVAKPDMPDLRFSETVVFVCRHDSKGALGL</sequence>
<dbReference type="AlphaFoldDB" id="A0A382Q3K8"/>
<gene>
    <name evidence="1" type="ORF">METZ01_LOCUS331675</name>
</gene>
<dbReference type="SUPFAM" id="SSF143456">
    <property type="entry name" value="VC0467-like"/>
    <property type="match status" value="1"/>
</dbReference>